<keyword evidence="2" id="KW-1185">Reference proteome</keyword>
<evidence type="ECO:0000313" key="2">
    <source>
        <dbReference type="Proteomes" id="UP001069802"/>
    </source>
</evidence>
<proteinExistence type="predicted"/>
<dbReference type="Proteomes" id="UP001069802">
    <property type="component" value="Unassembled WGS sequence"/>
</dbReference>
<reference evidence="1" key="1">
    <citation type="submission" date="2022-12" db="EMBL/GenBank/DDBJ databases">
        <title>Bacterial isolates from different developmental stages of Nematostella vectensis.</title>
        <authorList>
            <person name="Fraune S."/>
        </authorList>
    </citation>
    <scope>NUCLEOTIDE SEQUENCE</scope>
    <source>
        <strain evidence="1">G21630-S1</strain>
    </source>
</reference>
<dbReference type="RefSeq" id="WP_269422056.1">
    <property type="nucleotide sequence ID" value="NZ_JAPWGY010000001.1"/>
</dbReference>
<comment type="caution">
    <text evidence="1">The sequence shown here is derived from an EMBL/GenBank/DDBJ whole genome shotgun (WGS) entry which is preliminary data.</text>
</comment>
<dbReference type="EMBL" id="JAPWGY010000001">
    <property type="protein sequence ID" value="MCZ4279859.1"/>
    <property type="molecule type" value="Genomic_DNA"/>
</dbReference>
<gene>
    <name evidence="1" type="ORF">O4H49_03655</name>
</gene>
<dbReference type="Gene3D" id="3.40.190.10">
    <property type="entry name" value="Periplasmic binding protein-like II"/>
    <property type="match status" value="2"/>
</dbReference>
<accession>A0ABT4LFJ4</accession>
<sequence length="283" mass="31590">MKKSLATILPWKAPCLFPASRFSGMTRLLTAAVFFVPLFSLSQVQANEPLVLRTSAQIGGAPKFMGRNNEHSPTGFCPDLLEAIETADPGLKFKGQDQWRTLSRIVYETSTGKLDLACGLQASDDRRHSLHVIDFPVWTVDYHLLSRQDDTAAPQNWADVQALSPDNVVLVNAGSSVIKKLEDLGIRVDSSGQSLQQNIDKLWNRRARFYYVRRPGLKQTGANNLGNLRIHSSALGSETFYMMVSPHLPDEVVQRISISLQKLEQNGVLQGLRDLWGEEELLF</sequence>
<dbReference type="SUPFAM" id="SSF53850">
    <property type="entry name" value="Periplasmic binding protein-like II"/>
    <property type="match status" value="1"/>
</dbReference>
<name>A0ABT4LFJ4_9PROT</name>
<protein>
    <submittedName>
        <fullName evidence="1">Transporter substrate-binding domain-containing protein</fullName>
    </submittedName>
</protein>
<organism evidence="1 2">
    <name type="scientific">Kiloniella laminariae</name>
    <dbReference type="NCBI Taxonomy" id="454162"/>
    <lineage>
        <taxon>Bacteria</taxon>
        <taxon>Pseudomonadati</taxon>
        <taxon>Pseudomonadota</taxon>
        <taxon>Alphaproteobacteria</taxon>
        <taxon>Rhodospirillales</taxon>
        <taxon>Kiloniellaceae</taxon>
        <taxon>Kiloniella</taxon>
    </lineage>
</organism>
<evidence type="ECO:0000313" key="1">
    <source>
        <dbReference type="EMBL" id="MCZ4279859.1"/>
    </source>
</evidence>